<feature type="region of interest" description="Disordered" evidence="1">
    <location>
        <begin position="1"/>
        <end position="23"/>
    </location>
</feature>
<sequence length="72" mass="8230">MGQQQVNMGANVHQMGSGQPMQGSINQRQIMGHQSVMNPQQQYNQRMMSNQPQSNQLIDIRRPMHQQGPPPY</sequence>
<keyword evidence="3" id="KW-1185">Reference proteome</keyword>
<proteinExistence type="predicted"/>
<feature type="region of interest" description="Disordered" evidence="1">
    <location>
        <begin position="47"/>
        <end position="72"/>
    </location>
</feature>
<dbReference type="Ensembl" id="ENSCSAVT00000008098.1">
    <property type="protein sequence ID" value="ENSCSAVP00000007992.1"/>
    <property type="gene ID" value="ENSCSAVG00000004766.1"/>
</dbReference>
<reference evidence="2" key="3">
    <citation type="submission" date="2025-09" db="UniProtKB">
        <authorList>
            <consortium name="Ensembl"/>
        </authorList>
    </citation>
    <scope>IDENTIFICATION</scope>
</reference>
<evidence type="ECO:0000313" key="3">
    <source>
        <dbReference type="Proteomes" id="UP000007875"/>
    </source>
</evidence>
<evidence type="ECO:0000256" key="1">
    <source>
        <dbReference type="SAM" id="MobiDB-lite"/>
    </source>
</evidence>
<name>H2YRN2_CIOSA</name>
<reference evidence="3" key="1">
    <citation type="submission" date="2003-08" db="EMBL/GenBank/DDBJ databases">
        <authorList>
            <person name="Birren B."/>
            <person name="Nusbaum C."/>
            <person name="Abebe A."/>
            <person name="Abouelleil A."/>
            <person name="Adekoya E."/>
            <person name="Ait-zahra M."/>
            <person name="Allen N."/>
            <person name="Allen T."/>
            <person name="An P."/>
            <person name="Anderson M."/>
            <person name="Anderson S."/>
            <person name="Arachchi H."/>
            <person name="Armbruster J."/>
            <person name="Bachantsang P."/>
            <person name="Baldwin J."/>
            <person name="Barry A."/>
            <person name="Bayul T."/>
            <person name="Blitshsteyn B."/>
            <person name="Bloom T."/>
            <person name="Blye J."/>
            <person name="Boguslavskiy L."/>
            <person name="Borowsky M."/>
            <person name="Boukhgalter B."/>
            <person name="Brunache A."/>
            <person name="Butler J."/>
            <person name="Calixte N."/>
            <person name="Calvo S."/>
            <person name="Camarata J."/>
            <person name="Campo K."/>
            <person name="Chang J."/>
            <person name="Cheshatsang Y."/>
            <person name="Citroen M."/>
            <person name="Collymore A."/>
            <person name="Considine T."/>
            <person name="Cook A."/>
            <person name="Cooke P."/>
            <person name="Corum B."/>
            <person name="Cuomo C."/>
            <person name="David R."/>
            <person name="Dawoe T."/>
            <person name="Degray S."/>
            <person name="Dodge S."/>
            <person name="Dooley K."/>
            <person name="Dorje P."/>
            <person name="Dorjee K."/>
            <person name="Dorris L."/>
            <person name="Duffey N."/>
            <person name="Dupes A."/>
            <person name="Elkins T."/>
            <person name="Engels R."/>
            <person name="Erickson J."/>
            <person name="Farina A."/>
            <person name="Faro S."/>
            <person name="Ferreira P."/>
            <person name="Fischer H."/>
            <person name="Fitzgerald M."/>
            <person name="Foley K."/>
            <person name="Gage D."/>
            <person name="Galagan J."/>
            <person name="Gearin G."/>
            <person name="Gnerre S."/>
            <person name="Gnirke A."/>
            <person name="Goyette A."/>
            <person name="Graham J."/>
            <person name="Grandbois E."/>
            <person name="Gyaltsen K."/>
            <person name="Hafez N."/>
            <person name="Hagopian D."/>
            <person name="Hagos B."/>
            <person name="Hall J."/>
            <person name="Hatcher B."/>
            <person name="Heller A."/>
            <person name="Higgins H."/>
            <person name="Honan T."/>
            <person name="Horn A."/>
            <person name="Houde N."/>
            <person name="Hughes L."/>
            <person name="Hulme W."/>
            <person name="Husby E."/>
            <person name="Iliev I."/>
            <person name="Jaffe D."/>
            <person name="Jones C."/>
            <person name="Kamal M."/>
            <person name="Kamat A."/>
            <person name="Kamvysselis M."/>
            <person name="Karlsson E."/>
            <person name="Kells C."/>
            <person name="Kieu A."/>
            <person name="Kisner P."/>
            <person name="Kodira C."/>
            <person name="Kulbokas E."/>
            <person name="Labutti K."/>
            <person name="Lama D."/>
            <person name="Landers T."/>
            <person name="Leger J."/>
            <person name="Levine S."/>
            <person name="Lewis D."/>
            <person name="Lewis T."/>
            <person name="Lindblad-toh K."/>
            <person name="Liu X."/>
            <person name="Lokyitsang T."/>
            <person name="Lokyitsang Y."/>
            <person name="Lucien O."/>
            <person name="Lui A."/>
            <person name="Ma L.J."/>
            <person name="Mabbitt R."/>
            <person name="Macdonald J."/>
            <person name="Maclean C."/>
            <person name="Major J."/>
            <person name="Manning J."/>
            <person name="Marabella R."/>
            <person name="Maru K."/>
            <person name="Matthews C."/>
            <person name="Mauceli E."/>
            <person name="Mccarthy M."/>
            <person name="Mcdonough S."/>
            <person name="Mcghee T."/>
            <person name="Meldrim J."/>
            <person name="Meneus L."/>
            <person name="Mesirov J."/>
            <person name="Mihalev A."/>
            <person name="Mihova T."/>
            <person name="Mikkelsen T."/>
            <person name="Mlenga V."/>
            <person name="Moru K."/>
            <person name="Mozes J."/>
            <person name="Mulrain L."/>
            <person name="Munson G."/>
            <person name="Naylor J."/>
            <person name="Newes C."/>
            <person name="Nguyen C."/>
            <person name="Nguyen N."/>
            <person name="Nguyen T."/>
            <person name="Nicol R."/>
            <person name="Nielsen C."/>
            <person name="Nizzari M."/>
            <person name="Norbu C."/>
            <person name="Norbu N."/>
            <person name="O'donnell P."/>
            <person name="Okoawo O."/>
            <person name="O'leary S."/>
            <person name="Omotosho B."/>
            <person name="O'neill K."/>
            <person name="Osman S."/>
            <person name="Parker S."/>
            <person name="Perrin D."/>
            <person name="Phunkhang P."/>
            <person name="Piqani B."/>
            <person name="Purcell S."/>
            <person name="Rachupka T."/>
            <person name="Ramasamy U."/>
            <person name="Rameau R."/>
            <person name="Ray V."/>
            <person name="Raymond C."/>
            <person name="Retta R."/>
            <person name="Richardson S."/>
            <person name="Rise C."/>
            <person name="Rodriguez J."/>
            <person name="Rogers J."/>
            <person name="Rogov P."/>
            <person name="Rutman M."/>
            <person name="Schupbach R."/>
            <person name="Seaman C."/>
            <person name="Settipalli S."/>
            <person name="Sharpe T."/>
            <person name="Sheridan J."/>
            <person name="Sherpa N."/>
            <person name="Shi J."/>
            <person name="Smirnov S."/>
            <person name="Smith C."/>
            <person name="Sougnez C."/>
            <person name="Spencer B."/>
            <person name="Stalker J."/>
            <person name="Stange-thomann N."/>
            <person name="Stavropoulos S."/>
            <person name="Stetson K."/>
            <person name="Stone C."/>
            <person name="Stone S."/>
            <person name="Stubbs M."/>
            <person name="Talamas J."/>
            <person name="Tchuinga P."/>
            <person name="Tenzing P."/>
            <person name="Tesfaye S."/>
            <person name="Theodore J."/>
            <person name="Thoulutsang Y."/>
            <person name="Topham K."/>
            <person name="Towey S."/>
            <person name="Tsamla T."/>
            <person name="Tsomo N."/>
            <person name="Vallee D."/>
            <person name="Vassiliev H."/>
            <person name="Venkataraman V."/>
            <person name="Vinson J."/>
            <person name="Vo A."/>
            <person name="Wade C."/>
            <person name="Wang S."/>
            <person name="Wangchuk T."/>
            <person name="Wangdi T."/>
            <person name="Whittaker C."/>
            <person name="Wilkinson J."/>
            <person name="Wu Y."/>
            <person name="Wyman D."/>
            <person name="Yadav S."/>
            <person name="Yang S."/>
            <person name="Yang X."/>
            <person name="Yeager S."/>
            <person name="Yee E."/>
            <person name="Young G."/>
            <person name="Zainoun J."/>
            <person name="Zembeck L."/>
            <person name="Zimmer A."/>
            <person name="Zody M."/>
            <person name="Lander E."/>
        </authorList>
    </citation>
    <scope>NUCLEOTIDE SEQUENCE [LARGE SCALE GENOMIC DNA]</scope>
</reference>
<dbReference type="Proteomes" id="UP000007875">
    <property type="component" value="Unassembled WGS sequence"/>
</dbReference>
<dbReference type="AlphaFoldDB" id="H2YRN2"/>
<reference evidence="2" key="2">
    <citation type="submission" date="2025-08" db="UniProtKB">
        <authorList>
            <consortium name="Ensembl"/>
        </authorList>
    </citation>
    <scope>IDENTIFICATION</scope>
</reference>
<feature type="compositionally biased region" description="Polar residues" evidence="1">
    <location>
        <begin position="47"/>
        <end position="57"/>
    </location>
</feature>
<dbReference type="InParanoid" id="H2YRN2"/>
<accession>H2YRN2</accession>
<evidence type="ECO:0000313" key="2">
    <source>
        <dbReference type="Ensembl" id="ENSCSAVP00000007992.1"/>
    </source>
</evidence>
<dbReference type="HOGENOM" id="CLU_2721497_0_0_1"/>
<protein>
    <submittedName>
        <fullName evidence="2">Uncharacterized protein</fullName>
    </submittedName>
</protein>
<organism evidence="2 3">
    <name type="scientific">Ciona savignyi</name>
    <name type="common">Pacific transparent sea squirt</name>
    <dbReference type="NCBI Taxonomy" id="51511"/>
    <lineage>
        <taxon>Eukaryota</taxon>
        <taxon>Metazoa</taxon>
        <taxon>Chordata</taxon>
        <taxon>Tunicata</taxon>
        <taxon>Ascidiacea</taxon>
        <taxon>Phlebobranchia</taxon>
        <taxon>Cionidae</taxon>
        <taxon>Ciona</taxon>
    </lineage>
</organism>